<evidence type="ECO:0000313" key="9">
    <source>
        <dbReference type="Proteomes" id="UP000182444"/>
    </source>
</evidence>
<evidence type="ECO:0000313" key="7">
    <source>
        <dbReference type="EMBL" id="AOW00123.1"/>
    </source>
</evidence>
<dbReference type="SMART" id="SM00213">
    <property type="entry name" value="UBQ"/>
    <property type="match status" value="1"/>
</dbReference>
<dbReference type="OrthoDB" id="428577at2759"/>
<dbReference type="InterPro" id="IPR000058">
    <property type="entry name" value="Znf_AN1"/>
</dbReference>
<reference evidence="7 9" key="1">
    <citation type="journal article" date="2016" name="PLoS ONE">
        <title>Sequence Assembly of Yarrowia lipolytica Strain W29/CLIB89 Shows Transposable Element Diversity.</title>
        <authorList>
            <person name="Magnan C."/>
            <person name="Yu J."/>
            <person name="Chang I."/>
            <person name="Jahn E."/>
            <person name="Kanomata Y."/>
            <person name="Wu J."/>
            <person name="Zeller M."/>
            <person name="Oakes M."/>
            <person name="Baldi P."/>
            <person name="Sandmeyer S."/>
        </authorList>
    </citation>
    <scope>NUCLEOTIDE SEQUENCE [LARGE SCALE GENOMIC DNA]</scope>
    <source>
        <strain evidence="7">CLIB89</strain>
        <strain evidence="9">CLIB89(W29)</strain>
    </source>
</reference>
<dbReference type="VEuPathDB" id="FungiDB:YALI0_A01067g"/>
<evidence type="ECO:0000256" key="1">
    <source>
        <dbReference type="ARBA" id="ARBA00022723"/>
    </source>
</evidence>
<name>A0A1D8N3B9_YARLL</name>
<dbReference type="SUPFAM" id="SSF118310">
    <property type="entry name" value="AN1-like Zinc finger"/>
    <property type="match status" value="1"/>
</dbReference>
<dbReference type="Gene3D" id="4.10.1110.10">
    <property type="entry name" value="AN1-like Zinc finger"/>
    <property type="match status" value="1"/>
</dbReference>
<dbReference type="InterPro" id="IPR029071">
    <property type="entry name" value="Ubiquitin-like_domsf"/>
</dbReference>
<evidence type="ECO:0000256" key="2">
    <source>
        <dbReference type="ARBA" id="ARBA00022771"/>
    </source>
</evidence>
<evidence type="ECO:0000259" key="5">
    <source>
        <dbReference type="PROSITE" id="PS50053"/>
    </source>
</evidence>
<keyword evidence="3" id="KW-0862">Zinc</keyword>
<gene>
    <name evidence="8" type="ORF">B0I71DRAFT_137052</name>
    <name evidence="7" type="ORF">YALI1_A01505g</name>
</gene>
<dbReference type="Proteomes" id="UP000182444">
    <property type="component" value="Chromosome 1A"/>
</dbReference>
<sequence>MPFTVKFVSGKSYDVTMDASNTIAAVKEYLHERDTTLSSSTIDLVFGGQSLDDTKTIEELDLDSKTVNVVSRNVASRNSAPKTTKKKKRCSFNGCSSAPLRMVGDCSFCDGKFCSTHRLLEQHNCSGLQSCKDQLHEQNASKLHREQTQANKV</sequence>
<feature type="domain" description="AN1-type" evidence="6">
    <location>
        <begin position="84"/>
        <end position="133"/>
    </location>
</feature>
<accession>A0A1D8N3B9</accession>
<dbReference type="OMA" id="EPEPTMQ"/>
<dbReference type="SMART" id="SM00154">
    <property type="entry name" value="ZnF_AN1"/>
    <property type="match status" value="1"/>
</dbReference>
<dbReference type="EMBL" id="KZ859157">
    <property type="protein sequence ID" value="RDW22753.1"/>
    <property type="molecule type" value="Genomic_DNA"/>
</dbReference>
<dbReference type="GeneID" id="2906201"/>
<evidence type="ECO:0000313" key="10">
    <source>
        <dbReference type="Proteomes" id="UP000256601"/>
    </source>
</evidence>
<dbReference type="AlphaFoldDB" id="A0A1D8N3B9"/>
<dbReference type="eggNOG" id="ENOG502SA79">
    <property type="taxonomic scope" value="Eukaryota"/>
</dbReference>
<dbReference type="RefSeq" id="XP_499641.1">
    <property type="nucleotide sequence ID" value="XM_499641.1"/>
</dbReference>
<reference evidence="8 10" key="2">
    <citation type="submission" date="2018-07" db="EMBL/GenBank/DDBJ databases">
        <title>Draft Genome Assemblies for Five Robust Yarrowia lipolytica Strains Exhibiting High Lipid Production and Pentose Sugar Utilization and Sugar Alcohol Secretion from Undetoxified Lignocellulosic Biomass Hydrolysates.</title>
        <authorList>
            <consortium name="DOE Joint Genome Institute"/>
            <person name="Walker C."/>
            <person name="Ryu S."/>
            <person name="Na H."/>
            <person name="Zane M."/>
            <person name="LaButti K."/>
            <person name="Lipzen A."/>
            <person name="Haridas S."/>
            <person name="Barry K."/>
            <person name="Grigoriev I.V."/>
            <person name="Quarterman J."/>
            <person name="Slininger P."/>
            <person name="Dien B."/>
            <person name="Trinh C.T."/>
        </authorList>
    </citation>
    <scope>NUCLEOTIDE SEQUENCE [LARGE SCALE GENOMIC DNA]</scope>
    <source>
        <strain evidence="8 10">YB392</strain>
    </source>
</reference>
<evidence type="ECO:0000259" key="6">
    <source>
        <dbReference type="PROSITE" id="PS51039"/>
    </source>
</evidence>
<dbReference type="SUPFAM" id="SSF54236">
    <property type="entry name" value="Ubiquitin-like"/>
    <property type="match status" value="1"/>
</dbReference>
<dbReference type="PROSITE" id="PS51039">
    <property type="entry name" value="ZF_AN1"/>
    <property type="match status" value="1"/>
</dbReference>
<evidence type="ECO:0000256" key="3">
    <source>
        <dbReference type="ARBA" id="ARBA00022833"/>
    </source>
</evidence>
<feature type="domain" description="Ubiquitin-like" evidence="5">
    <location>
        <begin position="1"/>
        <end position="66"/>
    </location>
</feature>
<keyword evidence="1" id="KW-0479">Metal-binding</keyword>
<dbReference type="Pfam" id="PF00240">
    <property type="entry name" value="ubiquitin"/>
    <property type="match status" value="1"/>
</dbReference>
<dbReference type="Proteomes" id="UP000256601">
    <property type="component" value="Unassembled WGS sequence"/>
</dbReference>
<dbReference type="InterPro" id="IPR000626">
    <property type="entry name" value="Ubiquitin-like_dom"/>
</dbReference>
<evidence type="ECO:0000313" key="8">
    <source>
        <dbReference type="EMBL" id="RDW22753.1"/>
    </source>
</evidence>
<organism evidence="7 9">
    <name type="scientific">Yarrowia lipolytica</name>
    <name type="common">Candida lipolytica</name>
    <dbReference type="NCBI Taxonomy" id="4952"/>
    <lineage>
        <taxon>Eukaryota</taxon>
        <taxon>Fungi</taxon>
        <taxon>Dikarya</taxon>
        <taxon>Ascomycota</taxon>
        <taxon>Saccharomycotina</taxon>
        <taxon>Dipodascomycetes</taxon>
        <taxon>Dipodascales</taxon>
        <taxon>Dipodascales incertae sedis</taxon>
        <taxon>Yarrowia</taxon>
    </lineage>
</organism>
<dbReference type="Pfam" id="PF01428">
    <property type="entry name" value="zf-AN1"/>
    <property type="match status" value="1"/>
</dbReference>
<dbReference type="KEGG" id="yli:2906201"/>
<dbReference type="Gene3D" id="3.10.20.90">
    <property type="entry name" value="Phosphatidylinositol 3-kinase Catalytic Subunit, Chain A, domain 1"/>
    <property type="match status" value="1"/>
</dbReference>
<proteinExistence type="predicted"/>
<dbReference type="InterPro" id="IPR035896">
    <property type="entry name" value="AN1-like_Znf"/>
</dbReference>
<dbReference type="GO" id="GO:0008270">
    <property type="term" value="F:zinc ion binding"/>
    <property type="evidence" value="ECO:0007669"/>
    <property type="project" value="UniProtKB-KW"/>
</dbReference>
<dbReference type="EMBL" id="CP017553">
    <property type="protein sequence ID" value="AOW00123.1"/>
    <property type="molecule type" value="Genomic_DNA"/>
</dbReference>
<dbReference type="VEuPathDB" id="FungiDB:YALI1_A01505g"/>
<protein>
    <submittedName>
        <fullName evidence="7">Uncharacterized protein</fullName>
    </submittedName>
</protein>
<dbReference type="CDD" id="cd17039">
    <property type="entry name" value="Ubl_ubiquitin_like"/>
    <property type="match status" value="1"/>
</dbReference>
<keyword evidence="2 4" id="KW-0863">Zinc-finger</keyword>
<evidence type="ECO:0000256" key="4">
    <source>
        <dbReference type="PROSITE-ProRule" id="PRU00449"/>
    </source>
</evidence>
<dbReference type="PROSITE" id="PS50053">
    <property type="entry name" value="UBIQUITIN_2"/>
    <property type="match status" value="1"/>
</dbReference>